<comment type="caution">
    <text evidence="5">The sequence shown here is derived from an EMBL/GenBank/DDBJ whole genome shotgun (WGS) entry which is preliminary data.</text>
</comment>
<dbReference type="SUPFAM" id="SSF56601">
    <property type="entry name" value="beta-lactamase/transpeptidase-like"/>
    <property type="match status" value="1"/>
</dbReference>
<dbReference type="InterPro" id="IPR012338">
    <property type="entry name" value="Beta-lactam/transpept-like"/>
</dbReference>
<dbReference type="InterPro" id="IPR001460">
    <property type="entry name" value="PCN-bd_Tpept"/>
</dbReference>
<dbReference type="Proteomes" id="UP001157017">
    <property type="component" value="Unassembled WGS sequence"/>
</dbReference>
<dbReference type="Gene3D" id="3.40.710.10">
    <property type="entry name" value="DD-peptidase/beta-lactamase superfamily"/>
    <property type="match status" value="1"/>
</dbReference>
<feature type="compositionally biased region" description="Basic and acidic residues" evidence="3">
    <location>
        <begin position="228"/>
        <end position="237"/>
    </location>
</feature>
<dbReference type="PANTHER" id="PTHR32282">
    <property type="entry name" value="BINDING PROTEIN TRANSPEPTIDASE, PUTATIVE-RELATED"/>
    <property type="match status" value="1"/>
</dbReference>
<evidence type="ECO:0000256" key="1">
    <source>
        <dbReference type="ARBA" id="ARBA00022676"/>
    </source>
</evidence>
<dbReference type="EMBL" id="BSUZ01000001">
    <property type="protein sequence ID" value="GMA86530.1"/>
    <property type="molecule type" value="Genomic_DNA"/>
</dbReference>
<feature type="domain" description="Penicillin-binding protein transpeptidase" evidence="4">
    <location>
        <begin position="58"/>
        <end position="204"/>
    </location>
</feature>
<feature type="compositionally biased region" description="Basic and acidic residues" evidence="3">
    <location>
        <begin position="312"/>
        <end position="323"/>
    </location>
</feature>
<dbReference type="InterPro" id="IPR050396">
    <property type="entry name" value="Glycosyltr_51/Transpeptidase"/>
</dbReference>
<dbReference type="PANTHER" id="PTHR32282:SF33">
    <property type="entry name" value="PEPTIDOGLYCAN GLYCOSYLTRANSFERASE"/>
    <property type="match status" value="1"/>
</dbReference>
<keyword evidence="6" id="KW-1185">Reference proteome</keyword>
<evidence type="ECO:0000259" key="4">
    <source>
        <dbReference type="Pfam" id="PF00905"/>
    </source>
</evidence>
<feature type="compositionally biased region" description="Basic and acidic residues" evidence="3">
    <location>
        <begin position="262"/>
        <end position="277"/>
    </location>
</feature>
<proteinExistence type="predicted"/>
<evidence type="ECO:0000256" key="3">
    <source>
        <dbReference type="SAM" id="MobiDB-lite"/>
    </source>
</evidence>
<protein>
    <recommendedName>
        <fullName evidence="4">Penicillin-binding protein transpeptidase domain-containing protein</fullName>
    </recommendedName>
</protein>
<keyword evidence="2" id="KW-0808">Transferase</keyword>
<sequence>MLTKDGILGKTPAAAAQRIQRGGLTVRTTLDKDAQKAADQAIRDRVAAKNPSKVAAAMAVVEPGTGKILAMSQSQPYGRNTKKGQTDLNYAADYNHGGSGGFQPGSTFKAFTLAAALKSGMPLQSRIYAPRHGTPFPASDFNSTACWPAGNLGARYAPGNSEGDESGLQSLDQITYRSVNTGFVALEAKVGICKVKAVVDALGVRLARPSTEVNDGKALGRDQAVPDDDARCGQRLPVDHGRGLRRLRRRRRVLLTRRHRLDPHAGRQEHQDPEGRLRRGHGAECGPWRDVGARGRAVAGHRARGRQGRSARRGEDRYRERLDQQASSSGTPRAWRRPSGSADRPPRRSACAASTQARAPTARSSVPPWLRPSGPRSCDRRPRGSRSRTSRAPTPRPSTATACRCPRRTA</sequence>
<name>A0ABQ6JI80_9ACTN</name>
<feature type="region of interest" description="Disordered" evidence="3">
    <location>
        <begin position="257"/>
        <end position="410"/>
    </location>
</feature>
<evidence type="ECO:0000313" key="5">
    <source>
        <dbReference type="EMBL" id="GMA86530.1"/>
    </source>
</evidence>
<feature type="compositionally biased region" description="Basic residues" evidence="3">
    <location>
        <begin position="299"/>
        <end position="311"/>
    </location>
</feature>
<evidence type="ECO:0000256" key="2">
    <source>
        <dbReference type="ARBA" id="ARBA00022679"/>
    </source>
</evidence>
<evidence type="ECO:0000313" key="6">
    <source>
        <dbReference type="Proteomes" id="UP001157017"/>
    </source>
</evidence>
<dbReference type="Pfam" id="PF00905">
    <property type="entry name" value="Transpeptidase"/>
    <property type="match status" value="1"/>
</dbReference>
<feature type="region of interest" description="Disordered" evidence="3">
    <location>
        <begin position="217"/>
        <end position="237"/>
    </location>
</feature>
<organism evidence="5 6">
    <name type="scientific">Angustibacter aerolatus</name>
    <dbReference type="NCBI Taxonomy" id="1162965"/>
    <lineage>
        <taxon>Bacteria</taxon>
        <taxon>Bacillati</taxon>
        <taxon>Actinomycetota</taxon>
        <taxon>Actinomycetes</taxon>
        <taxon>Kineosporiales</taxon>
        <taxon>Kineosporiaceae</taxon>
    </lineage>
</organism>
<accession>A0ABQ6JI80</accession>
<gene>
    <name evidence="5" type="ORF">GCM10025868_17800</name>
</gene>
<feature type="compositionally biased region" description="Polar residues" evidence="3">
    <location>
        <begin position="352"/>
        <end position="364"/>
    </location>
</feature>
<keyword evidence="1" id="KW-0328">Glycosyltransferase</keyword>
<feature type="compositionally biased region" description="Low complexity" evidence="3">
    <location>
        <begin position="390"/>
        <end position="404"/>
    </location>
</feature>
<reference evidence="6" key="1">
    <citation type="journal article" date="2019" name="Int. J. Syst. Evol. Microbiol.">
        <title>The Global Catalogue of Microorganisms (GCM) 10K type strain sequencing project: providing services to taxonomists for standard genome sequencing and annotation.</title>
        <authorList>
            <consortium name="The Broad Institute Genomics Platform"/>
            <consortium name="The Broad Institute Genome Sequencing Center for Infectious Disease"/>
            <person name="Wu L."/>
            <person name="Ma J."/>
        </authorList>
    </citation>
    <scope>NUCLEOTIDE SEQUENCE [LARGE SCALE GENOMIC DNA]</scope>
    <source>
        <strain evidence="6">NBRC 108730</strain>
    </source>
</reference>